<organism evidence="1 2">
    <name type="scientific">Fulvivirga imtechensis AK7</name>
    <dbReference type="NCBI Taxonomy" id="1237149"/>
    <lineage>
        <taxon>Bacteria</taxon>
        <taxon>Pseudomonadati</taxon>
        <taxon>Bacteroidota</taxon>
        <taxon>Cytophagia</taxon>
        <taxon>Cytophagales</taxon>
        <taxon>Fulvivirgaceae</taxon>
        <taxon>Fulvivirga</taxon>
    </lineage>
</organism>
<dbReference type="RefSeq" id="WP_009580192.1">
    <property type="nucleotide sequence ID" value="NZ_AMZN01000043.1"/>
</dbReference>
<dbReference type="EMBL" id="AMZN01000043">
    <property type="protein sequence ID" value="ELR71254.1"/>
    <property type="molecule type" value="Genomic_DNA"/>
</dbReference>
<keyword evidence="2" id="KW-1185">Reference proteome</keyword>
<dbReference type="Gene3D" id="3.90.550.10">
    <property type="entry name" value="Spore Coat Polysaccharide Biosynthesis Protein SpsA, Chain A"/>
    <property type="match status" value="1"/>
</dbReference>
<comment type="caution">
    <text evidence="1">The sequence shown here is derived from an EMBL/GenBank/DDBJ whole genome shotgun (WGS) entry which is preliminary data.</text>
</comment>
<dbReference type="AlphaFoldDB" id="L8JUN6"/>
<sequence>MSREFGIYILTYPGDYHLAQALIKSIRYFNPELPIMIIPGTGFNRQEHPFSGEKIMDDPDDIRWSSLGAYDRLFWIFQGPFDKFLYCDADLICLKSINGLIERIKTEKGPFMYVNLPYHGYGLKEDTSDGYDDDRISKIKVGGQIGILDRLKNFDPEHDVYKSYPFNSGLIASSKETITPEDFFEFRQKEVSFYERILKKDFDPRQLYELFYGDQGRLNYLVFKKKIPLKSLYPDAHYRWGGDTFGVSLQDVLSGNSPYAFIHWAGCPKPSYSIFASGFLFYFLYKSFGYLRYDYSTNGIPGLAVWEKFSEPGSILSMTKFSWRDFRSKIWPYLKGWVKRKIF</sequence>
<dbReference type="STRING" id="1237149.C900_02869"/>
<gene>
    <name evidence="1" type="ORF">C900_02869</name>
</gene>
<evidence type="ECO:0000313" key="2">
    <source>
        <dbReference type="Proteomes" id="UP000011135"/>
    </source>
</evidence>
<dbReference type="SUPFAM" id="SSF53448">
    <property type="entry name" value="Nucleotide-diphospho-sugar transferases"/>
    <property type="match status" value="1"/>
</dbReference>
<protein>
    <submittedName>
        <fullName evidence="1">Uncharacterized protein</fullName>
    </submittedName>
</protein>
<reference evidence="1 2" key="1">
    <citation type="submission" date="2012-12" db="EMBL/GenBank/DDBJ databases">
        <title>Genome assembly of Fulvivirga imtechensis AK7.</title>
        <authorList>
            <person name="Nupur N."/>
            <person name="Khatri I."/>
            <person name="Kumar R."/>
            <person name="Subramanian S."/>
            <person name="Pinnaka A."/>
        </authorList>
    </citation>
    <scope>NUCLEOTIDE SEQUENCE [LARGE SCALE GENOMIC DNA]</scope>
    <source>
        <strain evidence="1 2">AK7</strain>
    </source>
</reference>
<accession>L8JUN6</accession>
<dbReference type="InterPro" id="IPR029044">
    <property type="entry name" value="Nucleotide-diphossugar_trans"/>
</dbReference>
<dbReference type="Proteomes" id="UP000011135">
    <property type="component" value="Unassembled WGS sequence"/>
</dbReference>
<name>L8JUN6_9BACT</name>
<dbReference type="OrthoDB" id="1429970at2"/>
<evidence type="ECO:0000313" key="1">
    <source>
        <dbReference type="EMBL" id="ELR71254.1"/>
    </source>
</evidence>
<proteinExistence type="predicted"/>